<feature type="region of interest" description="Disordered" evidence="1">
    <location>
        <begin position="345"/>
        <end position="407"/>
    </location>
</feature>
<feature type="region of interest" description="Disordered" evidence="1">
    <location>
        <begin position="43"/>
        <end position="107"/>
    </location>
</feature>
<feature type="compositionally biased region" description="Basic residues" evidence="1">
    <location>
        <begin position="56"/>
        <end position="71"/>
    </location>
</feature>
<feature type="region of interest" description="Disordered" evidence="1">
    <location>
        <begin position="530"/>
        <end position="564"/>
    </location>
</feature>
<protein>
    <submittedName>
        <fullName evidence="2">Uncharacterized protein</fullName>
    </submittedName>
</protein>
<keyword evidence="3" id="KW-1185">Reference proteome</keyword>
<accession>A0AAW0G2P5</accession>
<evidence type="ECO:0000313" key="3">
    <source>
        <dbReference type="Proteomes" id="UP001385951"/>
    </source>
</evidence>
<proteinExistence type="predicted"/>
<feature type="compositionally biased region" description="Basic residues" evidence="1">
    <location>
        <begin position="386"/>
        <end position="401"/>
    </location>
</feature>
<name>A0AAW0G2P5_9APHY</name>
<sequence length="564" mass="60022">MPPEIVIEWANLIVERQDMKVRNELEENEEVFTWKVYRSAKGNWTPVGEKDASGVKRQRKRPAGQKKKKPRLSGESEAEVAGELDDPDAGATMPSMAEGGDGPADGAGVDGKGKGAVLGGSPLSAGENWADKVAYLRSLCNDLYYLQMVTWLDTSQTKSELSGQRIPRAAPICGEIGWENTSAYLPEIVHSSDAGKVMVSGIIGMWNETYESMWGVTGALEEFLLISGQLMRDICTCQFAQADSEDPWPAHLPEYLANTPFNLDTEARICRICNLTWKAICKITQAEFLTGMDSFLYQDQAAQQQASGSGAGLLNTGYLAPDAFHGLLGTQSQIPNSIFNFTPLKEPSVARPPSGSAETLPRAEGGSELQLENVNASGLSLDPKPGKRIPKPRQPSRKSKKAVIAQTKGDLVTQSQVLDINSKSSAGVNQSSGQLASAIPSNPLVSTNTSVTATDDGAHGTIPADRFQAPPAIAPPSNPTGEGVNLSGSNDSSRDVLVTGQSLATGSGDPVGCVAPSESLPVAGRTLRTKEKVTWRPDGSRVLATSDVHPQPAKAKTVKKSGRK</sequence>
<feature type="compositionally biased region" description="Basic and acidic residues" evidence="1">
    <location>
        <begin position="530"/>
        <end position="539"/>
    </location>
</feature>
<gene>
    <name evidence="2" type="ORF">QCA50_010247</name>
</gene>
<feature type="compositionally biased region" description="Polar residues" evidence="1">
    <location>
        <begin position="425"/>
        <end position="453"/>
    </location>
</feature>
<dbReference type="Proteomes" id="UP001385951">
    <property type="component" value="Unassembled WGS sequence"/>
</dbReference>
<reference evidence="2 3" key="1">
    <citation type="submission" date="2022-09" db="EMBL/GenBank/DDBJ databases">
        <authorList>
            <person name="Palmer J.M."/>
        </authorList>
    </citation>
    <scope>NUCLEOTIDE SEQUENCE [LARGE SCALE GENOMIC DNA]</scope>
    <source>
        <strain evidence="2 3">DSM 7382</strain>
    </source>
</reference>
<dbReference type="AlphaFoldDB" id="A0AAW0G2P5"/>
<evidence type="ECO:0000256" key="1">
    <source>
        <dbReference type="SAM" id="MobiDB-lite"/>
    </source>
</evidence>
<organism evidence="2 3">
    <name type="scientific">Cerrena zonata</name>
    <dbReference type="NCBI Taxonomy" id="2478898"/>
    <lineage>
        <taxon>Eukaryota</taxon>
        <taxon>Fungi</taxon>
        <taxon>Dikarya</taxon>
        <taxon>Basidiomycota</taxon>
        <taxon>Agaricomycotina</taxon>
        <taxon>Agaricomycetes</taxon>
        <taxon>Polyporales</taxon>
        <taxon>Cerrenaceae</taxon>
        <taxon>Cerrena</taxon>
    </lineage>
</organism>
<evidence type="ECO:0000313" key="2">
    <source>
        <dbReference type="EMBL" id="KAK7686647.1"/>
    </source>
</evidence>
<comment type="caution">
    <text evidence="2">The sequence shown here is derived from an EMBL/GenBank/DDBJ whole genome shotgun (WGS) entry which is preliminary data.</text>
</comment>
<dbReference type="EMBL" id="JASBNA010000016">
    <property type="protein sequence ID" value="KAK7686647.1"/>
    <property type="molecule type" value="Genomic_DNA"/>
</dbReference>
<feature type="region of interest" description="Disordered" evidence="1">
    <location>
        <begin position="425"/>
        <end position="496"/>
    </location>
</feature>
<feature type="compositionally biased region" description="Acidic residues" evidence="1">
    <location>
        <begin position="76"/>
        <end position="88"/>
    </location>
</feature>